<proteinExistence type="predicted"/>
<keyword evidence="3" id="KW-1185">Reference proteome</keyword>
<dbReference type="PANTHER" id="PTHR30137:SF15">
    <property type="entry name" value="BLL6902 PROTEIN"/>
    <property type="match status" value="1"/>
</dbReference>
<organism evidence="2 3">
    <name type="scientific">Frondihabitans cladoniiphilus</name>
    <dbReference type="NCBI Taxonomy" id="715785"/>
    <lineage>
        <taxon>Bacteria</taxon>
        <taxon>Bacillati</taxon>
        <taxon>Actinomycetota</taxon>
        <taxon>Actinomycetes</taxon>
        <taxon>Micrococcales</taxon>
        <taxon>Microbacteriaceae</taxon>
        <taxon>Frondihabitans</taxon>
    </lineage>
</organism>
<sequence>MKRIGFLSFGHWQPVPGSQTQTAGDVLKQTIELAVAAEEIGIDGAYVRVHHFARQLASPFPLLAAMAARTSRIELGTGVIDMRYENPLYMAEEAAAADLISDGRLQLGVSRGSPETALNGFETFGFVPDGTDPEGADLAREHVGVFLQAIQGAGVARANPAMTGTTGALAITPQSPGLSDRVWWGSGTRATAEWTAEQGMNLQSSTLLTEDTGVPFDELQAEQIERYRAAWKRAGWQREPRVSVSRSILPITTDLDRRYFGGRAEDADDQVGYLGGTLARFGKSYVGEPDAIAASLAQDAAVAAADTVLLTVPNQLGVAFNARMLQTIADHVAPSIGWTPNLAGAGKND</sequence>
<accession>A0ABP8W5S8</accession>
<dbReference type="Proteomes" id="UP001501295">
    <property type="component" value="Unassembled WGS sequence"/>
</dbReference>
<dbReference type="InterPro" id="IPR036661">
    <property type="entry name" value="Luciferase-like_sf"/>
</dbReference>
<dbReference type="InterPro" id="IPR011251">
    <property type="entry name" value="Luciferase-like_dom"/>
</dbReference>
<dbReference type="InterPro" id="IPR050766">
    <property type="entry name" value="Bact_Lucif_Oxidored"/>
</dbReference>
<gene>
    <name evidence="2" type="ORF">GCM10025780_28970</name>
</gene>
<protein>
    <submittedName>
        <fullName evidence="2">LLM class flavin-dependent oxidoreductase</fullName>
    </submittedName>
</protein>
<dbReference type="Pfam" id="PF00296">
    <property type="entry name" value="Bac_luciferase"/>
    <property type="match status" value="1"/>
</dbReference>
<dbReference type="EMBL" id="BAABLM010000006">
    <property type="protein sequence ID" value="GAA4681787.1"/>
    <property type="molecule type" value="Genomic_DNA"/>
</dbReference>
<feature type="domain" description="Luciferase-like" evidence="1">
    <location>
        <begin position="11"/>
        <end position="248"/>
    </location>
</feature>
<evidence type="ECO:0000313" key="2">
    <source>
        <dbReference type="EMBL" id="GAA4681787.1"/>
    </source>
</evidence>
<dbReference type="SUPFAM" id="SSF51679">
    <property type="entry name" value="Bacterial luciferase-like"/>
    <property type="match status" value="1"/>
</dbReference>
<evidence type="ECO:0000313" key="3">
    <source>
        <dbReference type="Proteomes" id="UP001501295"/>
    </source>
</evidence>
<dbReference type="Gene3D" id="3.20.20.30">
    <property type="entry name" value="Luciferase-like domain"/>
    <property type="match status" value="1"/>
</dbReference>
<comment type="caution">
    <text evidence="2">The sequence shown here is derived from an EMBL/GenBank/DDBJ whole genome shotgun (WGS) entry which is preliminary data.</text>
</comment>
<dbReference type="PANTHER" id="PTHR30137">
    <property type="entry name" value="LUCIFERASE-LIKE MONOOXYGENASE"/>
    <property type="match status" value="1"/>
</dbReference>
<evidence type="ECO:0000259" key="1">
    <source>
        <dbReference type="Pfam" id="PF00296"/>
    </source>
</evidence>
<name>A0ABP8W5S8_9MICO</name>
<reference evidence="3" key="1">
    <citation type="journal article" date="2019" name="Int. J. Syst. Evol. Microbiol.">
        <title>The Global Catalogue of Microorganisms (GCM) 10K type strain sequencing project: providing services to taxonomists for standard genome sequencing and annotation.</title>
        <authorList>
            <consortium name="The Broad Institute Genomics Platform"/>
            <consortium name="The Broad Institute Genome Sequencing Center for Infectious Disease"/>
            <person name="Wu L."/>
            <person name="Ma J."/>
        </authorList>
    </citation>
    <scope>NUCLEOTIDE SEQUENCE [LARGE SCALE GENOMIC DNA]</scope>
    <source>
        <strain evidence="3">JCM 18956</strain>
    </source>
</reference>
<dbReference type="RefSeq" id="WP_345376637.1">
    <property type="nucleotide sequence ID" value="NZ_BAABLM010000006.1"/>
</dbReference>